<feature type="transmembrane region" description="Helical" evidence="6">
    <location>
        <begin position="272"/>
        <end position="299"/>
    </location>
</feature>
<gene>
    <name evidence="8" type="ORF">IT775_04350</name>
</gene>
<dbReference type="Pfam" id="PF00482">
    <property type="entry name" value="T2SSF"/>
    <property type="match status" value="1"/>
</dbReference>
<sequence>MNENLILLAVFTAVLLAAFSTISALVQRRDVQRNIEGTKRREGADKNNELLATGNEKLRYYLDVVANEGPNSVRMRLVRAGFYDKSALLRFNLIRFTSVATVFAVVQTGLPRLVPSLSGNLILVLSLCLAGITFIACSFVLEKMGDKRLREYRKIFPDLLDLLLVCVDSGLSIDAAFDRVTREFLNTVPDFGMQLSIVNLEIRAGRPMHEALYNLSERIAVEEARNLAVLFRQSEELGSSVAKTLRTFANEMRQMRIIQAEEKANTLPVRMLFPMAFFMFPVSLIIVLVPIMISLVSLLQQMAPG</sequence>
<evidence type="ECO:0000313" key="9">
    <source>
        <dbReference type="Proteomes" id="UP001195941"/>
    </source>
</evidence>
<comment type="subcellular location">
    <subcellularLocation>
        <location evidence="1">Cell membrane</location>
        <topology evidence="1">Multi-pass membrane protein</topology>
    </subcellularLocation>
</comment>
<keyword evidence="2" id="KW-1003">Cell membrane</keyword>
<organism evidence="8 9">
    <name type="scientific">Thalassovita aquimarina</name>
    <dbReference type="NCBI Taxonomy" id="2785917"/>
    <lineage>
        <taxon>Bacteria</taxon>
        <taxon>Pseudomonadati</taxon>
        <taxon>Pseudomonadota</taxon>
        <taxon>Alphaproteobacteria</taxon>
        <taxon>Rhodobacterales</taxon>
        <taxon>Roseobacteraceae</taxon>
        <taxon>Thalassovita</taxon>
    </lineage>
</organism>
<feature type="transmembrane region" description="Helical" evidence="6">
    <location>
        <begin position="6"/>
        <end position="26"/>
    </location>
</feature>
<keyword evidence="9" id="KW-1185">Reference proteome</keyword>
<evidence type="ECO:0000256" key="4">
    <source>
        <dbReference type="ARBA" id="ARBA00022989"/>
    </source>
</evidence>
<feature type="transmembrane region" description="Helical" evidence="6">
    <location>
        <begin position="122"/>
        <end position="141"/>
    </location>
</feature>
<reference evidence="8 9" key="1">
    <citation type="journal article" date="2021" name="Arch. Microbiol.">
        <title>Thalassobius aquimarinus sp. nov., isolated from the Sea of Japan seashore.</title>
        <authorList>
            <person name="Kurilenko V.V."/>
            <person name="Romanenko L.A."/>
            <person name="Chernysheva N.Y."/>
            <person name="Velansky P.V."/>
            <person name="Tekutyeva L.A."/>
            <person name="Isaeva M.P."/>
            <person name="Mikhailov V.V."/>
        </authorList>
    </citation>
    <scope>NUCLEOTIDE SEQUENCE [LARGE SCALE GENOMIC DNA]</scope>
    <source>
        <strain evidence="8 9">KMM 8518</strain>
    </source>
</reference>
<keyword evidence="4 6" id="KW-1133">Transmembrane helix</keyword>
<comment type="caution">
    <text evidence="8">The sequence shown here is derived from an EMBL/GenBank/DDBJ whole genome shotgun (WGS) entry which is preliminary data.</text>
</comment>
<name>A0ABS5HN16_9RHOB</name>
<accession>A0ABS5HN16</accession>
<evidence type="ECO:0000256" key="1">
    <source>
        <dbReference type="ARBA" id="ARBA00004651"/>
    </source>
</evidence>
<keyword evidence="5 6" id="KW-0472">Membrane</keyword>
<evidence type="ECO:0000256" key="6">
    <source>
        <dbReference type="SAM" id="Phobius"/>
    </source>
</evidence>
<dbReference type="EMBL" id="JADMKU010000003">
    <property type="protein sequence ID" value="MBR9650356.1"/>
    <property type="molecule type" value="Genomic_DNA"/>
</dbReference>
<dbReference type="Proteomes" id="UP001195941">
    <property type="component" value="Unassembled WGS sequence"/>
</dbReference>
<evidence type="ECO:0000256" key="3">
    <source>
        <dbReference type="ARBA" id="ARBA00022692"/>
    </source>
</evidence>
<dbReference type="RefSeq" id="WP_212699876.1">
    <property type="nucleotide sequence ID" value="NZ_JADMKU010000003.1"/>
</dbReference>
<protein>
    <submittedName>
        <fullName evidence="8">Type II secretion system F family protein</fullName>
    </submittedName>
</protein>
<keyword evidence="3 6" id="KW-0812">Transmembrane</keyword>
<feature type="domain" description="Type II secretion system protein GspF" evidence="7">
    <location>
        <begin position="160"/>
        <end position="288"/>
    </location>
</feature>
<evidence type="ECO:0000313" key="8">
    <source>
        <dbReference type="EMBL" id="MBR9650356.1"/>
    </source>
</evidence>
<dbReference type="PANTHER" id="PTHR35007:SF2">
    <property type="entry name" value="PILUS ASSEMBLE PROTEIN"/>
    <property type="match status" value="1"/>
</dbReference>
<dbReference type="InterPro" id="IPR018076">
    <property type="entry name" value="T2SS_GspF_dom"/>
</dbReference>
<dbReference type="PANTHER" id="PTHR35007">
    <property type="entry name" value="INTEGRAL MEMBRANE PROTEIN-RELATED"/>
    <property type="match status" value="1"/>
</dbReference>
<proteinExistence type="predicted"/>
<evidence type="ECO:0000256" key="5">
    <source>
        <dbReference type="ARBA" id="ARBA00023136"/>
    </source>
</evidence>
<evidence type="ECO:0000259" key="7">
    <source>
        <dbReference type="Pfam" id="PF00482"/>
    </source>
</evidence>
<feature type="transmembrane region" description="Helical" evidence="6">
    <location>
        <begin position="93"/>
        <end position="110"/>
    </location>
</feature>
<evidence type="ECO:0000256" key="2">
    <source>
        <dbReference type="ARBA" id="ARBA00022475"/>
    </source>
</evidence>